<organism evidence="6 7">
    <name type="scientific">Quercus lobata</name>
    <name type="common">Valley oak</name>
    <dbReference type="NCBI Taxonomy" id="97700"/>
    <lineage>
        <taxon>Eukaryota</taxon>
        <taxon>Viridiplantae</taxon>
        <taxon>Streptophyta</taxon>
        <taxon>Embryophyta</taxon>
        <taxon>Tracheophyta</taxon>
        <taxon>Spermatophyta</taxon>
        <taxon>Magnoliopsida</taxon>
        <taxon>eudicotyledons</taxon>
        <taxon>Gunneridae</taxon>
        <taxon>Pentapetalae</taxon>
        <taxon>rosids</taxon>
        <taxon>fabids</taxon>
        <taxon>Fagales</taxon>
        <taxon>Fagaceae</taxon>
        <taxon>Quercus</taxon>
    </lineage>
</organism>
<evidence type="ECO:0000313" key="6">
    <source>
        <dbReference type="EnsemblPlants" id="QL09p006268:mrna"/>
    </source>
</evidence>
<name>A0A7N2MIS8_QUELO</name>
<dbReference type="GO" id="GO:0022857">
    <property type="term" value="F:transmembrane transporter activity"/>
    <property type="evidence" value="ECO:0007669"/>
    <property type="project" value="InterPro"/>
</dbReference>
<protein>
    <recommendedName>
        <fullName evidence="8">WAT1-related protein</fullName>
    </recommendedName>
</protein>
<proteinExistence type="predicted"/>
<dbReference type="EnsemblPlants" id="QL09p006268:mrna">
    <property type="protein sequence ID" value="QL09p006268:mrna"/>
    <property type="gene ID" value="QL09p006268"/>
</dbReference>
<dbReference type="EMBL" id="LRBV02000009">
    <property type="status" value="NOT_ANNOTATED_CDS"/>
    <property type="molecule type" value="Genomic_DNA"/>
</dbReference>
<comment type="subcellular location">
    <subcellularLocation>
        <location evidence="1">Membrane</location>
        <topology evidence="1">Multi-pass membrane protein</topology>
    </subcellularLocation>
</comment>
<feature type="transmembrane region" description="Helical" evidence="5">
    <location>
        <begin position="49"/>
        <end position="67"/>
    </location>
</feature>
<evidence type="ECO:0000256" key="3">
    <source>
        <dbReference type="ARBA" id="ARBA00022989"/>
    </source>
</evidence>
<dbReference type="GO" id="GO:0016020">
    <property type="term" value="C:membrane"/>
    <property type="evidence" value="ECO:0007669"/>
    <property type="project" value="InterPro"/>
</dbReference>
<dbReference type="InterPro" id="IPR030184">
    <property type="entry name" value="WAT1-related"/>
</dbReference>
<evidence type="ECO:0000256" key="5">
    <source>
        <dbReference type="SAM" id="Phobius"/>
    </source>
</evidence>
<dbReference type="Proteomes" id="UP000594261">
    <property type="component" value="Chromosome 9"/>
</dbReference>
<evidence type="ECO:0000256" key="2">
    <source>
        <dbReference type="ARBA" id="ARBA00022692"/>
    </source>
</evidence>
<dbReference type="OMA" id="CTASVHE"/>
<keyword evidence="2 5" id="KW-0812">Transmembrane</keyword>
<dbReference type="InterPro" id="IPR037185">
    <property type="entry name" value="EmrE-like"/>
</dbReference>
<evidence type="ECO:0008006" key="8">
    <source>
        <dbReference type="Google" id="ProtNLM"/>
    </source>
</evidence>
<dbReference type="Gramene" id="QL09p006268:mrna">
    <property type="protein sequence ID" value="QL09p006268:mrna"/>
    <property type="gene ID" value="QL09p006268"/>
</dbReference>
<keyword evidence="7" id="KW-1185">Reference proteome</keyword>
<dbReference type="SUPFAM" id="SSF103481">
    <property type="entry name" value="Multidrug resistance efflux transporter EmrE"/>
    <property type="match status" value="1"/>
</dbReference>
<evidence type="ECO:0000313" key="7">
    <source>
        <dbReference type="Proteomes" id="UP000594261"/>
    </source>
</evidence>
<keyword evidence="3 5" id="KW-1133">Transmembrane helix</keyword>
<evidence type="ECO:0000256" key="4">
    <source>
        <dbReference type="ARBA" id="ARBA00023136"/>
    </source>
</evidence>
<evidence type="ECO:0000256" key="1">
    <source>
        <dbReference type="ARBA" id="ARBA00004141"/>
    </source>
</evidence>
<feature type="transmembrane region" description="Helical" evidence="5">
    <location>
        <begin position="160"/>
        <end position="179"/>
    </location>
</feature>
<accession>A0A7N2MIS8</accession>
<keyword evidence="4 5" id="KW-0472">Membrane</keyword>
<dbReference type="AlphaFoldDB" id="A0A7N2MIS8"/>
<sequence>MRYSQAEARHEEILGQLLYAAKIVAEKEGILDGFRVVINNGSDACKMKILGAIFSVAGALIACLYKGKAFHIGHQGLHHNVALKTSIAHWVRGTFMLVGFCLSYSVWYIVQGALATAGTFCLVTWAIAIRGPIYAPTFSPLSLIFVSILEALILGAEIRLGMLLGSVLIIVGLYSFLWGKRKEMKSLLQTNNDTGSVVAPTTADESVVV</sequence>
<feature type="transmembrane region" description="Helical" evidence="5">
    <location>
        <begin position="133"/>
        <end position="154"/>
    </location>
</feature>
<reference evidence="6 7" key="1">
    <citation type="journal article" date="2016" name="G3 (Bethesda)">
        <title>First Draft Assembly and Annotation of the Genome of a California Endemic Oak Quercus lobata Nee (Fagaceae).</title>
        <authorList>
            <person name="Sork V.L."/>
            <person name="Fitz-Gibbon S.T."/>
            <person name="Puiu D."/>
            <person name="Crepeau M."/>
            <person name="Gugger P.F."/>
            <person name="Sherman R."/>
            <person name="Stevens K."/>
            <person name="Langley C.H."/>
            <person name="Pellegrini M."/>
            <person name="Salzberg S.L."/>
        </authorList>
    </citation>
    <scope>NUCLEOTIDE SEQUENCE [LARGE SCALE GENOMIC DNA]</scope>
    <source>
        <strain evidence="6 7">cv. SW786</strain>
    </source>
</reference>
<dbReference type="PANTHER" id="PTHR31218">
    <property type="entry name" value="WAT1-RELATED PROTEIN"/>
    <property type="match status" value="1"/>
</dbReference>
<reference evidence="6" key="2">
    <citation type="submission" date="2021-01" db="UniProtKB">
        <authorList>
            <consortium name="EnsemblPlants"/>
        </authorList>
    </citation>
    <scope>IDENTIFICATION</scope>
</reference>
<dbReference type="InParanoid" id="A0A7N2MIS8"/>